<accession>A0ABY2WS24</accession>
<keyword evidence="2" id="KW-1185">Reference proteome</keyword>
<dbReference type="Pfam" id="PF09954">
    <property type="entry name" value="DUF2188"/>
    <property type="match status" value="1"/>
</dbReference>
<proteinExistence type="predicted"/>
<evidence type="ECO:0000313" key="2">
    <source>
        <dbReference type="Proteomes" id="UP000751614"/>
    </source>
</evidence>
<evidence type="ECO:0000313" key="1">
    <source>
        <dbReference type="EMBL" id="TMU57476.1"/>
    </source>
</evidence>
<dbReference type="InterPro" id="IPR018691">
    <property type="entry name" value="DUF2188"/>
</dbReference>
<name>A0ABY2WS24_9FLAO</name>
<dbReference type="RefSeq" id="WP_138835007.1">
    <property type="nucleotide sequence ID" value="NZ_VCNI01000001.1"/>
</dbReference>
<reference evidence="1 2" key="1">
    <citation type="submission" date="2019-05" db="EMBL/GenBank/DDBJ databases">
        <title>Flagellimonas sp. AsT0115, sp. nov., isolated from a marine red algae, Asparagopsis taxiformis.</title>
        <authorList>
            <person name="Kim J."/>
            <person name="Jeong S.E."/>
            <person name="Jeon C.O."/>
        </authorList>
    </citation>
    <scope>NUCLEOTIDE SEQUENCE [LARGE SCALE GENOMIC DNA]</scope>
    <source>
        <strain evidence="1 2">AsT0115</strain>
    </source>
</reference>
<gene>
    <name evidence="1" type="ORF">FGG15_08010</name>
</gene>
<dbReference type="Proteomes" id="UP000751614">
    <property type="component" value="Unassembled WGS sequence"/>
</dbReference>
<protein>
    <submittedName>
        <fullName evidence="1">DUF2188 domain-containing protein</fullName>
    </submittedName>
</protein>
<sequence length="83" mass="9093">MTRATVKAIEKDFRNAGPTGNKLHVFHRSGRWVLLKEGASRASSIHDSKAAAITKAKALFDLHKSEALVIHQPDGSIENFITV</sequence>
<comment type="caution">
    <text evidence="1">The sequence shown here is derived from an EMBL/GenBank/DDBJ whole genome shotgun (WGS) entry which is preliminary data.</text>
</comment>
<organism evidence="1 2">
    <name type="scientific">Flagellimonas algicola</name>
    <dbReference type="NCBI Taxonomy" id="2583815"/>
    <lineage>
        <taxon>Bacteria</taxon>
        <taxon>Pseudomonadati</taxon>
        <taxon>Bacteroidota</taxon>
        <taxon>Flavobacteriia</taxon>
        <taxon>Flavobacteriales</taxon>
        <taxon>Flavobacteriaceae</taxon>
        <taxon>Flagellimonas</taxon>
    </lineage>
</organism>
<dbReference type="EMBL" id="VCNI01000001">
    <property type="protein sequence ID" value="TMU57476.1"/>
    <property type="molecule type" value="Genomic_DNA"/>
</dbReference>